<organism evidence="1 2">
    <name type="scientific">Cronartium quercuum f. sp. fusiforme G11</name>
    <dbReference type="NCBI Taxonomy" id="708437"/>
    <lineage>
        <taxon>Eukaryota</taxon>
        <taxon>Fungi</taxon>
        <taxon>Dikarya</taxon>
        <taxon>Basidiomycota</taxon>
        <taxon>Pucciniomycotina</taxon>
        <taxon>Pucciniomycetes</taxon>
        <taxon>Pucciniales</taxon>
        <taxon>Coleosporiaceae</taxon>
        <taxon>Cronartium</taxon>
    </lineage>
</organism>
<evidence type="ECO:0000313" key="2">
    <source>
        <dbReference type="Proteomes" id="UP000886653"/>
    </source>
</evidence>
<comment type="caution">
    <text evidence="1">The sequence shown here is derived from an EMBL/GenBank/DDBJ whole genome shotgun (WGS) entry which is preliminary data.</text>
</comment>
<sequence>DDNEKGKTSAYVLFSWLTEHGTFNEFKFKGLLRKKSARRSNSFLSRRALLGKMPIPSRKRSVFAHVFHY</sequence>
<keyword evidence="2" id="KW-1185">Reference proteome</keyword>
<dbReference type="AlphaFoldDB" id="A0A9P6TE78"/>
<accession>A0A9P6TE78</accession>
<proteinExistence type="predicted"/>
<feature type="non-terminal residue" evidence="1">
    <location>
        <position position="1"/>
    </location>
</feature>
<dbReference type="Proteomes" id="UP000886653">
    <property type="component" value="Unassembled WGS sequence"/>
</dbReference>
<dbReference type="EMBL" id="MU167247">
    <property type="protein sequence ID" value="KAG0147488.1"/>
    <property type="molecule type" value="Genomic_DNA"/>
</dbReference>
<reference evidence="1" key="1">
    <citation type="submission" date="2013-11" db="EMBL/GenBank/DDBJ databases">
        <title>Genome sequence of the fusiform rust pathogen reveals effectors for host alternation and coevolution with pine.</title>
        <authorList>
            <consortium name="DOE Joint Genome Institute"/>
            <person name="Smith K."/>
            <person name="Pendleton A."/>
            <person name="Kubisiak T."/>
            <person name="Anderson C."/>
            <person name="Salamov A."/>
            <person name="Aerts A."/>
            <person name="Riley R."/>
            <person name="Clum A."/>
            <person name="Lindquist E."/>
            <person name="Ence D."/>
            <person name="Campbell M."/>
            <person name="Kronenberg Z."/>
            <person name="Feau N."/>
            <person name="Dhillon B."/>
            <person name="Hamelin R."/>
            <person name="Burleigh J."/>
            <person name="Smith J."/>
            <person name="Yandell M."/>
            <person name="Nelson C."/>
            <person name="Grigoriev I."/>
            <person name="Davis J."/>
        </authorList>
    </citation>
    <scope>NUCLEOTIDE SEQUENCE</scope>
    <source>
        <strain evidence="1">G11</strain>
    </source>
</reference>
<protein>
    <submittedName>
        <fullName evidence="1">Uncharacterized protein</fullName>
    </submittedName>
</protein>
<gene>
    <name evidence="1" type="ORF">CROQUDRAFT_698682</name>
</gene>
<name>A0A9P6TE78_9BASI</name>
<evidence type="ECO:0000313" key="1">
    <source>
        <dbReference type="EMBL" id="KAG0147488.1"/>
    </source>
</evidence>